<dbReference type="SUPFAM" id="SSF53613">
    <property type="entry name" value="Ribokinase-like"/>
    <property type="match status" value="1"/>
</dbReference>
<organism evidence="1 2">
    <name type="scientific">Paenibacillus chungangensis</name>
    <dbReference type="NCBI Taxonomy" id="696535"/>
    <lineage>
        <taxon>Bacteria</taxon>
        <taxon>Bacillati</taxon>
        <taxon>Bacillota</taxon>
        <taxon>Bacilli</taxon>
        <taxon>Bacillales</taxon>
        <taxon>Paenibacillaceae</taxon>
        <taxon>Paenibacillus</taxon>
    </lineage>
</organism>
<dbReference type="Proteomes" id="UP001596989">
    <property type="component" value="Unassembled WGS sequence"/>
</dbReference>
<dbReference type="EMBL" id="JBHTJZ010000022">
    <property type="protein sequence ID" value="MFD0960576.1"/>
    <property type="molecule type" value="Genomic_DNA"/>
</dbReference>
<reference evidence="2" key="1">
    <citation type="journal article" date="2019" name="Int. J. Syst. Evol. Microbiol.">
        <title>The Global Catalogue of Microorganisms (GCM) 10K type strain sequencing project: providing services to taxonomists for standard genome sequencing and annotation.</title>
        <authorList>
            <consortium name="The Broad Institute Genomics Platform"/>
            <consortium name="The Broad Institute Genome Sequencing Center for Infectious Disease"/>
            <person name="Wu L."/>
            <person name="Ma J."/>
        </authorList>
    </citation>
    <scope>NUCLEOTIDE SEQUENCE [LARGE SCALE GENOMIC DNA]</scope>
    <source>
        <strain evidence="2">CCUG 59129</strain>
    </source>
</reference>
<dbReference type="Gene3D" id="3.40.1190.20">
    <property type="match status" value="1"/>
</dbReference>
<dbReference type="RefSeq" id="WP_377565147.1">
    <property type="nucleotide sequence ID" value="NZ_JBHTJZ010000022.1"/>
</dbReference>
<accession>A0ABW3HSU7</accession>
<sequence length="41" mass="4244">MATEHALTYASAAAALTVTAAGAQSSIPEKPQVEQFLLQQV</sequence>
<evidence type="ECO:0000313" key="2">
    <source>
        <dbReference type="Proteomes" id="UP001596989"/>
    </source>
</evidence>
<proteinExistence type="predicted"/>
<comment type="caution">
    <text evidence="1">The sequence shown here is derived from an EMBL/GenBank/DDBJ whole genome shotgun (WGS) entry which is preliminary data.</text>
</comment>
<dbReference type="InterPro" id="IPR029056">
    <property type="entry name" value="Ribokinase-like"/>
</dbReference>
<name>A0ABW3HSU7_9BACL</name>
<gene>
    <name evidence="1" type="ORF">ACFQ2I_14385</name>
</gene>
<keyword evidence="2" id="KW-1185">Reference proteome</keyword>
<protein>
    <submittedName>
        <fullName evidence="1">Uncharacterized protein</fullName>
    </submittedName>
</protein>
<evidence type="ECO:0000313" key="1">
    <source>
        <dbReference type="EMBL" id="MFD0960576.1"/>
    </source>
</evidence>